<dbReference type="Proteomes" id="UP001054945">
    <property type="component" value="Unassembled WGS sequence"/>
</dbReference>
<organism evidence="2 3">
    <name type="scientific">Caerostris extrusa</name>
    <name type="common">Bark spider</name>
    <name type="synonym">Caerostris bankana</name>
    <dbReference type="NCBI Taxonomy" id="172846"/>
    <lineage>
        <taxon>Eukaryota</taxon>
        <taxon>Metazoa</taxon>
        <taxon>Ecdysozoa</taxon>
        <taxon>Arthropoda</taxon>
        <taxon>Chelicerata</taxon>
        <taxon>Arachnida</taxon>
        <taxon>Araneae</taxon>
        <taxon>Araneomorphae</taxon>
        <taxon>Entelegynae</taxon>
        <taxon>Araneoidea</taxon>
        <taxon>Araneidae</taxon>
        <taxon>Caerostris</taxon>
    </lineage>
</organism>
<dbReference type="AlphaFoldDB" id="A0AAV4YEM9"/>
<proteinExistence type="predicted"/>
<evidence type="ECO:0000256" key="1">
    <source>
        <dbReference type="SAM" id="MobiDB-lite"/>
    </source>
</evidence>
<evidence type="ECO:0000313" key="2">
    <source>
        <dbReference type="EMBL" id="GIZ04856.1"/>
    </source>
</evidence>
<gene>
    <name evidence="2" type="ORF">CEXT_82521</name>
</gene>
<reference evidence="2 3" key="1">
    <citation type="submission" date="2021-06" db="EMBL/GenBank/DDBJ databases">
        <title>Caerostris extrusa draft genome.</title>
        <authorList>
            <person name="Kono N."/>
            <person name="Arakawa K."/>
        </authorList>
    </citation>
    <scope>NUCLEOTIDE SEQUENCE [LARGE SCALE GENOMIC DNA]</scope>
</reference>
<protein>
    <submittedName>
        <fullName evidence="2">Uncharacterized protein</fullName>
    </submittedName>
</protein>
<feature type="compositionally biased region" description="Basic residues" evidence="1">
    <location>
        <begin position="23"/>
        <end position="32"/>
    </location>
</feature>
<sequence>MWENWPFQSVNDKLQENPTARHGFGKKKKKMSSQRPTIHPSAFRFGAYFISLFYFLPPLLGTPTVRRPFALKSIGRNAMKEKKEKKNRAQFLLIKRENTGLPMVLFI</sequence>
<feature type="compositionally biased region" description="Polar residues" evidence="1">
    <location>
        <begin position="1"/>
        <end position="18"/>
    </location>
</feature>
<feature type="region of interest" description="Disordered" evidence="1">
    <location>
        <begin position="1"/>
        <end position="35"/>
    </location>
</feature>
<evidence type="ECO:0000313" key="3">
    <source>
        <dbReference type="Proteomes" id="UP001054945"/>
    </source>
</evidence>
<dbReference type="EMBL" id="BPLR01019155">
    <property type="protein sequence ID" value="GIZ04856.1"/>
    <property type="molecule type" value="Genomic_DNA"/>
</dbReference>
<comment type="caution">
    <text evidence="2">The sequence shown here is derived from an EMBL/GenBank/DDBJ whole genome shotgun (WGS) entry which is preliminary data.</text>
</comment>
<accession>A0AAV4YEM9</accession>
<name>A0AAV4YEM9_CAEEX</name>
<keyword evidence="3" id="KW-1185">Reference proteome</keyword>